<evidence type="ECO:0000313" key="2">
    <source>
        <dbReference type="Proteomes" id="UP001630127"/>
    </source>
</evidence>
<gene>
    <name evidence="1" type="ORF">ACH5RR_033025</name>
</gene>
<dbReference type="AlphaFoldDB" id="A0ABD2YJT3"/>
<keyword evidence="2" id="KW-1185">Reference proteome</keyword>
<sequence>MCCNIHELRIYASTPLLRSKLPKHEPHFCLSLQSLVLSGSEIEEDPMETLEKLPNLTFLELCWHSFLGKHMICHAKGFSQLRHLVIKNLPNLEKWTVEKEAMPHLSTLIIWDCAKLEMIPDGLRFITTLQNLDIFGVSQVCLQRLQEGDEDFSTFYNVNRFSIY</sequence>
<dbReference type="PANTHER" id="PTHR15140">
    <property type="entry name" value="TUBULIN-SPECIFIC CHAPERONE E"/>
    <property type="match status" value="1"/>
</dbReference>
<comment type="caution">
    <text evidence="1">The sequence shown here is derived from an EMBL/GenBank/DDBJ whole genome shotgun (WGS) entry which is preliminary data.</text>
</comment>
<dbReference type="EMBL" id="JBJUIK010000013">
    <property type="protein sequence ID" value="KAL3507643.1"/>
    <property type="molecule type" value="Genomic_DNA"/>
</dbReference>
<dbReference type="Gene3D" id="3.80.10.10">
    <property type="entry name" value="Ribonuclease Inhibitor"/>
    <property type="match status" value="1"/>
</dbReference>
<dbReference type="PANTHER" id="PTHR15140:SF37">
    <property type="entry name" value="UBIQUITIN-LIKE DOMAIN-CONTAINING PROTEIN"/>
    <property type="match status" value="1"/>
</dbReference>
<organism evidence="1 2">
    <name type="scientific">Cinchona calisaya</name>
    <dbReference type="NCBI Taxonomy" id="153742"/>
    <lineage>
        <taxon>Eukaryota</taxon>
        <taxon>Viridiplantae</taxon>
        <taxon>Streptophyta</taxon>
        <taxon>Embryophyta</taxon>
        <taxon>Tracheophyta</taxon>
        <taxon>Spermatophyta</taxon>
        <taxon>Magnoliopsida</taxon>
        <taxon>eudicotyledons</taxon>
        <taxon>Gunneridae</taxon>
        <taxon>Pentapetalae</taxon>
        <taxon>asterids</taxon>
        <taxon>lamiids</taxon>
        <taxon>Gentianales</taxon>
        <taxon>Rubiaceae</taxon>
        <taxon>Cinchonoideae</taxon>
        <taxon>Cinchoneae</taxon>
        <taxon>Cinchona</taxon>
    </lineage>
</organism>
<evidence type="ECO:0008006" key="3">
    <source>
        <dbReference type="Google" id="ProtNLM"/>
    </source>
</evidence>
<dbReference type="SUPFAM" id="SSF52058">
    <property type="entry name" value="L domain-like"/>
    <property type="match status" value="1"/>
</dbReference>
<reference evidence="1 2" key="1">
    <citation type="submission" date="2024-11" db="EMBL/GenBank/DDBJ databases">
        <title>A near-complete genome assembly of Cinchona calisaya.</title>
        <authorList>
            <person name="Lian D.C."/>
            <person name="Zhao X.W."/>
            <person name="Wei L."/>
        </authorList>
    </citation>
    <scope>NUCLEOTIDE SEQUENCE [LARGE SCALE GENOMIC DNA]</scope>
    <source>
        <tissue evidence="1">Nenye</tissue>
    </source>
</reference>
<dbReference type="InterPro" id="IPR032675">
    <property type="entry name" value="LRR_dom_sf"/>
</dbReference>
<accession>A0ABD2YJT3</accession>
<dbReference type="Proteomes" id="UP001630127">
    <property type="component" value="Unassembled WGS sequence"/>
</dbReference>
<proteinExistence type="predicted"/>
<name>A0ABD2YJT3_9GENT</name>
<evidence type="ECO:0000313" key="1">
    <source>
        <dbReference type="EMBL" id="KAL3507643.1"/>
    </source>
</evidence>
<protein>
    <recommendedName>
        <fullName evidence="3">Disease resistance protein</fullName>
    </recommendedName>
</protein>